<dbReference type="InterPro" id="IPR029063">
    <property type="entry name" value="SAM-dependent_MTases_sf"/>
</dbReference>
<keyword evidence="2" id="KW-0808">Transferase</keyword>
<dbReference type="Proteomes" id="UP000241222">
    <property type="component" value="Unassembled WGS sequence"/>
</dbReference>
<dbReference type="Pfam" id="PF13489">
    <property type="entry name" value="Methyltransf_23"/>
    <property type="match status" value="1"/>
</dbReference>
<dbReference type="OrthoDB" id="8772893at2"/>
<comment type="caution">
    <text evidence="4">The sequence shown here is derived from an EMBL/GenBank/DDBJ whole genome shotgun (WGS) entry which is preliminary data.</text>
</comment>
<accession>A0A2T3J345</accession>
<proteinExistence type="predicted"/>
<evidence type="ECO:0000256" key="1">
    <source>
        <dbReference type="ARBA" id="ARBA00022603"/>
    </source>
</evidence>
<dbReference type="EMBL" id="PYMH01000001">
    <property type="protein sequence ID" value="PSU35705.1"/>
    <property type="molecule type" value="Genomic_DNA"/>
</dbReference>
<dbReference type="PANTHER" id="PTHR43464">
    <property type="entry name" value="METHYLTRANSFERASE"/>
    <property type="match status" value="1"/>
</dbReference>
<name>A0A2T3J345_9GAMM</name>
<keyword evidence="3" id="KW-0949">S-adenosyl-L-methionine</keyword>
<evidence type="ECO:0000256" key="2">
    <source>
        <dbReference type="ARBA" id="ARBA00022679"/>
    </source>
</evidence>
<protein>
    <recommendedName>
        <fullName evidence="6">Class I SAM-dependent methyltransferase</fullName>
    </recommendedName>
</protein>
<dbReference type="GO" id="GO:0032259">
    <property type="term" value="P:methylation"/>
    <property type="evidence" value="ECO:0007669"/>
    <property type="project" value="UniProtKB-KW"/>
</dbReference>
<dbReference type="AlphaFoldDB" id="A0A2T3J345"/>
<dbReference type="PANTHER" id="PTHR43464:SF19">
    <property type="entry name" value="UBIQUINONE BIOSYNTHESIS O-METHYLTRANSFERASE, MITOCHONDRIAL"/>
    <property type="match status" value="1"/>
</dbReference>
<reference evidence="4 5" key="1">
    <citation type="submission" date="2018-03" db="EMBL/GenBank/DDBJ databases">
        <title>Whole genome sequencing of Histamine producing bacteria.</title>
        <authorList>
            <person name="Butler K."/>
        </authorList>
    </citation>
    <scope>NUCLEOTIDE SEQUENCE [LARGE SCALE GENOMIC DNA]</scope>
    <source>
        <strain evidence="4 5">JCM 13586</strain>
    </source>
</reference>
<keyword evidence="1" id="KW-0489">Methyltransferase</keyword>
<evidence type="ECO:0000313" key="5">
    <source>
        <dbReference type="Proteomes" id="UP000241222"/>
    </source>
</evidence>
<gene>
    <name evidence="4" type="ORF">C9I99_01420</name>
</gene>
<dbReference type="SUPFAM" id="SSF53335">
    <property type="entry name" value="S-adenosyl-L-methionine-dependent methyltransferases"/>
    <property type="match status" value="1"/>
</dbReference>
<keyword evidence="5" id="KW-1185">Reference proteome</keyword>
<evidence type="ECO:0000256" key="3">
    <source>
        <dbReference type="ARBA" id="ARBA00022691"/>
    </source>
</evidence>
<dbReference type="Gene3D" id="3.40.50.150">
    <property type="entry name" value="Vaccinia Virus protein VP39"/>
    <property type="match status" value="1"/>
</dbReference>
<dbReference type="GO" id="GO:0008168">
    <property type="term" value="F:methyltransferase activity"/>
    <property type="evidence" value="ECO:0007669"/>
    <property type="project" value="UniProtKB-KW"/>
</dbReference>
<organism evidence="4 5">
    <name type="scientific">Photobacterium lutimaris</name>
    <dbReference type="NCBI Taxonomy" id="388278"/>
    <lineage>
        <taxon>Bacteria</taxon>
        <taxon>Pseudomonadati</taxon>
        <taxon>Pseudomonadota</taxon>
        <taxon>Gammaproteobacteria</taxon>
        <taxon>Vibrionales</taxon>
        <taxon>Vibrionaceae</taxon>
        <taxon>Photobacterium</taxon>
    </lineage>
</organism>
<evidence type="ECO:0008006" key="6">
    <source>
        <dbReference type="Google" id="ProtNLM"/>
    </source>
</evidence>
<evidence type="ECO:0000313" key="4">
    <source>
        <dbReference type="EMBL" id="PSU35705.1"/>
    </source>
</evidence>
<dbReference type="RefSeq" id="WP_107347060.1">
    <property type="nucleotide sequence ID" value="NZ_PYMH01000001.1"/>
</dbReference>
<sequence>MEQFIELYRDTAKGKCKTTDSYKGLPIHARKGLHQRALEIVTDIRTLKNAEVLDIAAGSGAMSLRLLDNGASVTSADLVEENFRVEHPSCHFHKLDLNNDFSGYLSKKFDVIIALEIIEHINNTRHFIKNCRELLKPGGLLVISTPNIGSDYAIAEMICKGTYPYFDDDHYYNGGHVNPVSPWQLELILKDYQLDLVQFDSFGQAQLRFGEWPKLFITHKLVSFLRAVQTRPNGVINLYAISNT</sequence>
<dbReference type="CDD" id="cd02440">
    <property type="entry name" value="AdoMet_MTases"/>
    <property type="match status" value="1"/>
</dbReference>